<evidence type="ECO:0008006" key="2">
    <source>
        <dbReference type="Google" id="ProtNLM"/>
    </source>
</evidence>
<dbReference type="NCBIfam" id="TIGR01409">
    <property type="entry name" value="TAT_signal_seq"/>
    <property type="match status" value="1"/>
</dbReference>
<name>A0A383D0E2_9ZZZZ</name>
<feature type="non-terminal residue" evidence="1">
    <location>
        <position position="71"/>
    </location>
</feature>
<proteinExistence type="predicted"/>
<gene>
    <name evidence="1" type="ORF">METZ01_LOCUS490634</name>
</gene>
<dbReference type="AlphaFoldDB" id="A0A383D0E2"/>
<dbReference type="EMBL" id="UINC01213140">
    <property type="protein sequence ID" value="SVE37780.1"/>
    <property type="molecule type" value="Genomic_DNA"/>
</dbReference>
<evidence type="ECO:0000313" key="1">
    <source>
        <dbReference type="EMBL" id="SVE37780.1"/>
    </source>
</evidence>
<organism evidence="1">
    <name type="scientific">marine metagenome</name>
    <dbReference type="NCBI Taxonomy" id="408172"/>
    <lineage>
        <taxon>unclassified sequences</taxon>
        <taxon>metagenomes</taxon>
        <taxon>ecological metagenomes</taxon>
    </lineage>
</organism>
<dbReference type="InterPro" id="IPR019546">
    <property type="entry name" value="TAT_signal_bac_arc"/>
</dbReference>
<dbReference type="InterPro" id="IPR006311">
    <property type="entry name" value="TAT_signal"/>
</dbReference>
<accession>A0A383D0E2</accession>
<reference evidence="1" key="1">
    <citation type="submission" date="2018-05" db="EMBL/GenBank/DDBJ databases">
        <authorList>
            <person name="Lanie J.A."/>
            <person name="Ng W.-L."/>
            <person name="Kazmierczak K.M."/>
            <person name="Andrzejewski T.M."/>
            <person name="Davidsen T.M."/>
            <person name="Wayne K.J."/>
            <person name="Tettelin H."/>
            <person name="Glass J.I."/>
            <person name="Rusch D."/>
            <person name="Podicherti R."/>
            <person name="Tsui H.-C.T."/>
            <person name="Winkler M.E."/>
        </authorList>
    </citation>
    <scope>NUCLEOTIDE SEQUENCE</scope>
</reference>
<dbReference type="PROSITE" id="PS51318">
    <property type="entry name" value="TAT"/>
    <property type="match status" value="1"/>
</dbReference>
<protein>
    <recommendedName>
        <fullName evidence="2">DUF1501 domain-containing protein</fullName>
    </recommendedName>
</protein>
<sequence>MNIHTRSVNRRHFLKAGALTFGALGMGSMAPFLQKSLAGDLPPGKKLLFIFLRGAMDAVQAVIPYGDQGQG</sequence>